<dbReference type="EMBL" id="CP065592">
    <property type="protein sequence ID" value="QPQ55097.1"/>
    <property type="molecule type" value="Genomic_DNA"/>
</dbReference>
<dbReference type="KEGG" id="sflv:IC614_00250"/>
<accession>A0A7T2GJU9</accession>
<evidence type="ECO:0000313" key="1">
    <source>
        <dbReference type="EMBL" id="QPQ55097.1"/>
    </source>
</evidence>
<reference evidence="1 2" key="1">
    <citation type="submission" date="2020-11" db="EMBL/GenBank/DDBJ databases">
        <title>Genome seq and assembly of Sphingosinicella sp.</title>
        <authorList>
            <person name="Chhetri G."/>
        </authorList>
    </citation>
    <scope>NUCLEOTIDE SEQUENCE [LARGE SCALE GENOMIC DNA]</scope>
    <source>
        <strain evidence="1 2">UDD2</strain>
    </source>
</reference>
<dbReference type="RefSeq" id="WP_200971773.1">
    <property type="nucleotide sequence ID" value="NZ_CP065592.1"/>
</dbReference>
<evidence type="ECO:0000313" key="2">
    <source>
        <dbReference type="Proteomes" id="UP000594873"/>
    </source>
</evidence>
<sequence>MVEDTSDKSFLFIGEANPDAATSRLAVAQINYFKKMLESRPSNWSDIVRIIDEEDLFGVVVKLTWKAMERLCHSEYITVRDELFSRISRLPHLIFVHQSFFGIESASVEEHDGDYVEEFWTPSSEYFKPLDREKRAQVQAFFNGYDLNVVAYERNAEISIIASEFVQQHQSNMLFRFYVPKGTVWAGQTEQVLSLFRDYLESAAKIKVRQSTHATAAGTVYEFFGDGEVSQEAIAGQMESFGQLMDLCLKDPHGAETLLVAMGADRAEIADIVSRYTRQLRRIATDMRHEREKVALKVRQQLEGELVDAVPLGDLDAIHEIVNQMIPVTLGVGSFLTLGGHRERPLTLNYKPQFFENVHGLVASEVHGTQNIGPAPRELLELIDRVGGSRRSELRAAVHELEDSNSSPEQIVSAKGKLKAFVGRVSQVGGQKLLDVSSSILQAYLQQKLGIG</sequence>
<protein>
    <submittedName>
        <fullName evidence="1">Uncharacterized protein</fullName>
    </submittedName>
</protein>
<gene>
    <name evidence="1" type="ORF">IC614_00250</name>
</gene>
<name>A0A7T2GJU9_9SPHN</name>
<dbReference type="AlphaFoldDB" id="A0A7T2GJU9"/>
<dbReference type="Proteomes" id="UP000594873">
    <property type="component" value="Chromosome"/>
</dbReference>
<keyword evidence="2" id="KW-1185">Reference proteome</keyword>
<proteinExistence type="predicted"/>
<organism evidence="1 2">
    <name type="scientific">Allosphingosinicella flava</name>
    <dbReference type="NCBI Taxonomy" id="2771430"/>
    <lineage>
        <taxon>Bacteria</taxon>
        <taxon>Pseudomonadati</taxon>
        <taxon>Pseudomonadota</taxon>
        <taxon>Alphaproteobacteria</taxon>
        <taxon>Sphingomonadales</taxon>
        <taxon>Sphingomonadaceae</taxon>
        <taxon>Allosphingosinicella</taxon>
    </lineage>
</organism>